<sequence>MVLQYDDTDPLSIERYGKKLVGKTFGEVISDSKLPYDAKQKLFESYGNKNRKGGLGNLIEELHFEYKANSDQNADFPKAGVELKASPYKISKKQKLSAGERMTVTMIDYNNPVEEDFEKSHVFEKIEKILMVYYLRDRSLPSNLDYSIDYVKLYSPTEEDLLIIKEDYKKINDKIKAGKAHELSEGDTVYLGASTKGSTAEKSTVSQYYNPDVKARKRAFSLKSGFMTQVLNNYIIKDKDTYEPIVKNPLELKEKSFEEIVKDKIERHIGKSDEQLCLELNVENNNNKGKWSTLAFRMLGIKSNKAEEFRKANIIVKAIRINEADTIIESSPLPTMPLSEIAVEEWDESHLNNYLEESKFLFVVFKEENGVLVLKGCQFYNIPKSLLEGEVRRGWENIQKVLKEGVQLTKKQEKSRVVIENNFPKMKDNEVIHIRPHSAKSYYLFEDGSTHGAGKEIHSDLLPDGRRMTKQSFWLNNSFVYSILEERLKK</sequence>
<dbReference type="InterPro" id="IPR037057">
    <property type="entry name" value="DNA_rep_MutH/T2_RE_sf"/>
</dbReference>
<comment type="caution">
    <text evidence="5">The sequence shown here is derived from an EMBL/GenBank/DDBJ whole genome shotgun (WGS) entry which is preliminary data.</text>
</comment>
<proteinExistence type="predicted"/>
<keyword evidence="1" id="KW-0540">Nuclease</keyword>
<dbReference type="InterPro" id="IPR011335">
    <property type="entry name" value="Restrct_endonuc-II-like"/>
</dbReference>
<dbReference type="Pfam" id="PF02976">
    <property type="entry name" value="MutH"/>
    <property type="match status" value="1"/>
</dbReference>
<dbReference type="GO" id="GO:0003677">
    <property type="term" value="F:DNA binding"/>
    <property type="evidence" value="ECO:0007669"/>
    <property type="project" value="InterPro"/>
</dbReference>
<dbReference type="SUPFAM" id="SSF52980">
    <property type="entry name" value="Restriction endonuclease-like"/>
    <property type="match status" value="2"/>
</dbReference>
<dbReference type="REBASE" id="381946">
    <property type="entry name" value="Kzo10597ORF2084P"/>
</dbReference>
<keyword evidence="8" id="KW-1185">Reference proteome</keyword>
<reference evidence="6 8" key="2">
    <citation type="submission" date="2019-03" db="EMBL/GenBank/DDBJ databases">
        <title>Genomic Encyclopedia of Type Strains, Phase IV (KMG-IV): sequencing the most valuable type-strain genomes for metagenomic binning, comparative biology and taxonomic classification.</title>
        <authorList>
            <person name="Goeker M."/>
        </authorList>
    </citation>
    <scope>NUCLEOTIDE SEQUENCE [LARGE SCALE GENOMIC DNA]</scope>
    <source>
        <strain evidence="6 8">DSM 20580</strain>
    </source>
</reference>
<dbReference type="Gene3D" id="3.40.600.10">
    <property type="entry name" value="DNA mismatch repair MutH/Restriction endonuclease, type II"/>
    <property type="match status" value="2"/>
</dbReference>
<name>A0A8B4QCI3_9BACL</name>
<dbReference type="OrthoDB" id="3188707at2"/>
<evidence type="ECO:0000313" key="5">
    <source>
        <dbReference type="EMBL" id="STX10364.1"/>
    </source>
</evidence>
<protein>
    <submittedName>
        <fullName evidence="6">DNA mismatch repair protein MutH</fullName>
    </submittedName>
    <submittedName>
        <fullName evidence="5">Type-2 restriction enzyme Sau3AI</fullName>
        <ecNumber evidence="5">3.1.21.4</ecNumber>
    </submittedName>
</protein>
<gene>
    <name evidence="5" type="primary">sau3AIR</name>
    <name evidence="6" type="ORF">DFR61_1637</name>
    <name evidence="5" type="ORF">NCTC10597_02085</name>
</gene>
<organism evidence="5 7">
    <name type="scientific">Kurthia zopfii</name>
    <dbReference type="NCBI Taxonomy" id="1650"/>
    <lineage>
        <taxon>Bacteria</taxon>
        <taxon>Bacillati</taxon>
        <taxon>Bacillota</taxon>
        <taxon>Bacilli</taxon>
        <taxon>Bacillales</taxon>
        <taxon>Caryophanaceae</taxon>
        <taxon>Kurthia</taxon>
    </lineage>
</organism>
<dbReference type="EMBL" id="SNZG01000063">
    <property type="protein sequence ID" value="TDR32485.1"/>
    <property type="molecule type" value="Genomic_DNA"/>
</dbReference>
<feature type="domain" description="DNA mismatch repair MutH/Type II restriction enzyme Sau3AI" evidence="4">
    <location>
        <begin position="66"/>
        <end position="167"/>
    </location>
</feature>
<dbReference type="CDD" id="cd22356">
    <property type="entry name" value="Sau3AI_N-like"/>
    <property type="match status" value="1"/>
</dbReference>
<dbReference type="RefSeq" id="WP_109350871.1">
    <property type="nucleotide sequence ID" value="NZ_BJUE01000078.1"/>
</dbReference>
<evidence type="ECO:0000313" key="7">
    <source>
        <dbReference type="Proteomes" id="UP000254330"/>
    </source>
</evidence>
<accession>A0A8B4QCI3</accession>
<evidence type="ECO:0000256" key="2">
    <source>
        <dbReference type="ARBA" id="ARBA00022759"/>
    </source>
</evidence>
<dbReference type="CDD" id="cd22355">
    <property type="entry name" value="Sau3AI_C"/>
    <property type="match status" value="1"/>
</dbReference>
<reference evidence="5 7" key="1">
    <citation type="submission" date="2018-06" db="EMBL/GenBank/DDBJ databases">
        <authorList>
            <consortium name="Pathogen Informatics"/>
            <person name="Doyle S."/>
        </authorList>
    </citation>
    <scope>NUCLEOTIDE SEQUENCE [LARGE SCALE GENOMIC DNA]</scope>
    <source>
        <strain evidence="5 7">NCTC10597</strain>
    </source>
</reference>
<dbReference type="EC" id="3.1.21.4" evidence="5"/>
<evidence type="ECO:0000256" key="3">
    <source>
        <dbReference type="ARBA" id="ARBA00022801"/>
    </source>
</evidence>
<dbReference type="Proteomes" id="UP000294641">
    <property type="component" value="Unassembled WGS sequence"/>
</dbReference>
<evidence type="ECO:0000313" key="8">
    <source>
        <dbReference type="Proteomes" id="UP000294641"/>
    </source>
</evidence>
<dbReference type="GO" id="GO:0009036">
    <property type="term" value="F:type II site-specific deoxyribonuclease activity"/>
    <property type="evidence" value="ECO:0007669"/>
    <property type="project" value="UniProtKB-EC"/>
</dbReference>
<evidence type="ECO:0000313" key="6">
    <source>
        <dbReference type="EMBL" id="TDR32485.1"/>
    </source>
</evidence>
<dbReference type="EMBL" id="UGNP01000001">
    <property type="protein sequence ID" value="STX10364.1"/>
    <property type="molecule type" value="Genomic_DNA"/>
</dbReference>
<evidence type="ECO:0000259" key="4">
    <source>
        <dbReference type="SMART" id="SM00927"/>
    </source>
</evidence>
<dbReference type="SMART" id="SM00927">
    <property type="entry name" value="MutH"/>
    <property type="match status" value="1"/>
</dbReference>
<dbReference type="InterPro" id="IPR011337">
    <property type="entry name" value="DNA_rep_MutH/RE_typeII_Sau3AI"/>
</dbReference>
<evidence type="ECO:0000256" key="1">
    <source>
        <dbReference type="ARBA" id="ARBA00022722"/>
    </source>
</evidence>
<dbReference type="NCBIfam" id="NF040973">
    <property type="entry name" value="restrict_Sau3AI"/>
    <property type="match status" value="1"/>
</dbReference>
<keyword evidence="3 5" id="KW-0378">Hydrolase</keyword>
<dbReference type="Proteomes" id="UP000254330">
    <property type="component" value="Unassembled WGS sequence"/>
</dbReference>
<dbReference type="AlphaFoldDB" id="A0A8B4QCI3"/>
<keyword evidence="2" id="KW-0255">Endonuclease</keyword>